<reference evidence="1" key="1">
    <citation type="submission" date="2019-12" db="EMBL/GenBank/DDBJ databases">
        <title>Genome sequencing and annotation of Brassica cretica.</title>
        <authorList>
            <person name="Studholme D.J."/>
            <person name="Sarris P."/>
        </authorList>
    </citation>
    <scope>NUCLEOTIDE SEQUENCE</scope>
    <source>
        <strain evidence="1">PFS-109/04</strain>
        <tissue evidence="1">Leaf</tissue>
    </source>
</reference>
<sequence length="264" mass="30625">MGHDRGEETNYRLTSCLCAPMIGYRLENDLLKNIRPDSRMEKFRTRRFESKLTQRQEWTGSGAGPVVWIEGVDPTKNASSHGLASSIAYLDVVNPFLLLIFHTYYFAPISWISFWLLSAPTWGTLPGKAVLRRPEPGIRNLEAGIENLEAETRNPEPTHSFFLWWLALDRGYIKSYSASLDDPFNPSQFQKCRFPSRIISNTQLKCYLRVLHIIPWIRMGHDRGEETNYRLTSCLCAPMIGYWLENDLLKNIRPDSRMEKFCTR</sequence>
<protein>
    <submittedName>
        <fullName evidence="1">Uncharacterized protein</fullName>
    </submittedName>
</protein>
<evidence type="ECO:0000313" key="2">
    <source>
        <dbReference type="Proteomes" id="UP000712600"/>
    </source>
</evidence>
<dbReference type="AlphaFoldDB" id="A0A8S9RAF3"/>
<dbReference type="EMBL" id="QGKX02000095">
    <property type="protein sequence ID" value="KAF3569771.1"/>
    <property type="molecule type" value="Genomic_DNA"/>
</dbReference>
<gene>
    <name evidence="1" type="ORF">F2Q69_00059707</name>
</gene>
<accession>A0A8S9RAF3</accession>
<comment type="caution">
    <text evidence="1">The sequence shown here is derived from an EMBL/GenBank/DDBJ whole genome shotgun (WGS) entry which is preliminary data.</text>
</comment>
<dbReference type="Proteomes" id="UP000712600">
    <property type="component" value="Unassembled WGS sequence"/>
</dbReference>
<organism evidence="1 2">
    <name type="scientific">Brassica cretica</name>
    <name type="common">Mustard</name>
    <dbReference type="NCBI Taxonomy" id="69181"/>
    <lineage>
        <taxon>Eukaryota</taxon>
        <taxon>Viridiplantae</taxon>
        <taxon>Streptophyta</taxon>
        <taxon>Embryophyta</taxon>
        <taxon>Tracheophyta</taxon>
        <taxon>Spermatophyta</taxon>
        <taxon>Magnoliopsida</taxon>
        <taxon>eudicotyledons</taxon>
        <taxon>Gunneridae</taxon>
        <taxon>Pentapetalae</taxon>
        <taxon>rosids</taxon>
        <taxon>malvids</taxon>
        <taxon>Brassicales</taxon>
        <taxon>Brassicaceae</taxon>
        <taxon>Brassiceae</taxon>
        <taxon>Brassica</taxon>
    </lineage>
</organism>
<evidence type="ECO:0000313" key="1">
    <source>
        <dbReference type="EMBL" id="KAF3569771.1"/>
    </source>
</evidence>
<name>A0A8S9RAF3_BRACR</name>
<proteinExistence type="predicted"/>